<dbReference type="GO" id="GO:0008270">
    <property type="term" value="F:zinc ion binding"/>
    <property type="evidence" value="ECO:0007669"/>
    <property type="project" value="TreeGrafter"/>
</dbReference>
<dbReference type="InterPro" id="IPR016195">
    <property type="entry name" value="Pol/histidinol_Pase-like"/>
</dbReference>
<dbReference type="Gene3D" id="3.20.20.140">
    <property type="entry name" value="Metal-dependent hydrolases"/>
    <property type="match status" value="1"/>
</dbReference>
<dbReference type="SUPFAM" id="SSF89550">
    <property type="entry name" value="PHP domain-like"/>
    <property type="match status" value="1"/>
</dbReference>
<evidence type="ECO:0000259" key="1">
    <source>
        <dbReference type="SMART" id="SM00481"/>
    </source>
</evidence>
<dbReference type="GO" id="GO:0005829">
    <property type="term" value="C:cytosol"/>
    <property type="evidence" value="ECO:0007669"/>
    <property type="project" value="TreeGrafter"/>
</dbReference>
<dbReference type="SMART" id="SM00481">
    <property type="entry name" value="POLIIIAc"/>
    <property type="match status" value="1"/>
</dbReference>
<reference evidence="2" key="1">
    <citation type="journal article" date="2021" name="PeerJ">
        <title>Extensive microbial diversity within the chicken gut microbiome revealed by metagenomics and culture.</title>
        <authorList>
            <person name="Gilroy R."/>
            <person name="Ravi A."/>
            <person name="Getino M."/>
            <person name="Pursley I."/>
            <person name="Horton D.L."/>
            <person name="Alikhan N.F."/>
            <person name="Baker D."/>
            <person name="Gharbi K."/>
            <person name="Hall N."/>
            <person name="Watson M."/>
            <person name="Adriaenssens E.M."/>
            <person name="Foster-Nyarko E."/>
            <person name="Jarju S."/>
            <person name="Secka A."/>
            <person name="Antonio M."/>
            <person name="Oren A."/>
            <person name="Chaudhuri R.R."/>
            <person name="La Ragione R."/>
            <person name="Hildebrand F."/>
            <person name="Pallen M.J."/>
        </authorList>
    </citation>
    <scope>NUCLEOTIDE SEQUENCE</scope>
    <source>
        <strain evidence="2">CHK156-179</strain>
    </source>
</reference>
<dbReference type="PANTHER" id="PTHR36928">
    <property type="entry name" value="PHOSPHATASE YCDX-RELATED"/>
    <property type="match status" value="1"/>
</dbReference>
<evidence type="ECO:0000313" key="2">
    <source>
        <dbReference type="EMBL" id="HJA02889.1"/>
    </source>
</evidence>
<reference evidence="2" key="2">
    <citation type="submission" date="2021-04" db="EMBL/GenBank/DDBJ databases">
        <authorList>
            <person name="Gilroy R."/>
        </authorList>
    </citation>
    <scope>NUCLEOTIDE SEQUENCE</scope>
    <source>
        <strain evidence="2">CHK156-179</strain>
    </source>
</reference>
<gene>
    <name evidence="2" type="ORF">H9797_05885</name>
</gene>
<organism evidence="2 3">
    <name type="scientific">Candidatus Gallimonas gallistercoris</name>
    <dbReference type="NCBI Taxonomy" id="2838602"/>
    <lineage>
        <taxon>Bacteria</taxon>
        <taxon>Bacillati</taxon>
        <taxon>Bacillota</taxon>
        <taxon>Clostridia</taxon>
        <taxon>Candidatus Gallimonas</taxon>
    </lineage>
</organism>
<dbReference type="EMBL" id="DXAJ01000090">
    <property type="protein sequence ID" value="HJA02889.1"/>
    <property type="molecule type" value="Genomic_DNA"/>
</dbReference>
<sequence>MKLTFDYHTHTKYSDGKSTALENALAAKEAGLWGIAVTDHGFSHVIFGVKRREKERYFADIDEAARQTNFPVFRGIEENILSLDGDCGLTEADFEDFDVYLAGFHPVVKYKDFPSFWEGGWATFRYRAHIKPSDRMVREMTRAYLRAVEKNPIDILTHVNYHCFADVKEVAKCCRDYGTYLEISGKKGHFTDEELAEAAATGVKFVVNSDAHSPGRIGDISLAAEQIGRVGVPLSQICNIDGRTPSFRLRDYKRTH</sequence>
<name>A0A9D2H2U6_9FIRM</name>
<dbReference type="AlphaFoldDB" id="A0A9D2H2U6"/>
<dbReference type="GO" id="GO:0042578">
    <property type="term" value="F:phosphoric ester hydrolase activity"/>
    <property type="evidence" value="ECO:0007669"/>
    <property type="project" value="TreeGrafter"/>
</dbReference>
<comment type="caution">
    <text evidence="2">The sequence shown here is derived from an EMBL/GenBank/DDBJ whole genome shotgun (WGS) entry which is preliminary data.</text>
</comment>
<protein>
    <submittedName>
        <fullName evidence="2">PHP domain-containing protein</fullName>
    </submittedName>
</protein>
<accession>A0A9D2H2U6</accession>
<dbReference type="InterPro" id="IPR050243">
    <property type="entry name" value="PHP_phosphatase"/>
</dbReference>
<dbReference type="InterPro" id="IPR003141">
    <property type="entry name" value="Pol/His_phosphatase_N"/>
</dbReference>
<proteinExistence type="predicted"/>
<dbReference type="Proteomes" id="UP000824221">
    <property type="component" value="Unassembled WGS sequence"/>
</dbReference>
<dbReference type="InterPro" id="IPR004013">
    <property type="entry name" value="PHP_dom"/>
</dbReference>
<dbReference type="Pfam" id="PF02811">
    <property type="entry name" value="PHP"/>
    <property type="match status" value="1"/>
</dbReference>
<feature type="domain" description="Polymerase/histidinol phosphatase N-terminal" evidence="1">
    <location>
        <begin position="5"/>
        <end position="82"/>
    </location>
</feature>
<evidence type="ECO:0000313" key="3">
    <source>
        <dbReference type="Proteomes" id="UP000824221"/>
    </source>
</evidence>
<dbReference type="PANTHER" id="PTHR36928:SF1">
    <property type="entry name" value="PHOSPHATASE YCDX-RELATED"/>
    <property type="match status" value="1"/>
</dbReference>